<organism evidence="3 4">
    <name type="scientific">Syphacia muris</name>
    <dbReference type="NCBI Taxonomy" id="451379"/>
    <lineage>
        <taxon>Eukaryota</taxon>
        <taxon>Metazoa</taxon>
        <taxon>Ecdysozoa</taxon>
        <taxon>Nematoda</taxon>
        <taxon>Chromadorea</taxon>
        <taxon>Rhabditida</taxon>
        <taxon>Spirurina</taxon>
        <taxon>Oxyuridomorpha</taxon>
        <taxon>Oxyuroidea</taxon>
        <taxon>Oxyuridae</taxon>
        <taxon>Syphacia</taxon>
    </lineage>
</organism>
<sequence length="587" mass="65700">MAVDHRIALLLKSLVLIAFSDSCAPPPSIGTSSPLEVNTRNRAFGGNTEKANIISLELKNTLINTILISVNVISAPIKGTSDLLCYEFDDNCHWHNMGYGIDRLNWYQGAGTLDSSRLQISTGTNIAPEGTYAIVATDTVKPADTEAILVSDVIHCQLGAAELRFMYDISVHNKYWSSPKVQITVCVKKTTKLYPDFDFCHPPIEGGDPGPVILNIDDVDQKPFQIFIRATNFVFQAPNLEGGFAILDNIEYFGDLCADSFQHPTQKENKIFEPSISVQKVSSNNFPVLSQSQQSIGIYDSENANIYKNEHLYKDLEKTQPINTNPNVGGRIQHIPYELDQFIQHSHSSFVPQITTAPFFSSLSEARHRKAFAKAYSSNKLPRFTSFGNRVASARQLQSMLAKTTTPVKTSLNLKSLCDTLNCNFSASPCNNYVRDSEWSIALQPVGNARNGIPGDASILPYNPDGAFVFISGPVDRTRLIMPSFTANAKFYLVFWYYKTSQNSKLRVIAKRTNEEAEHTLYMAPENNRNWRIWFQESRVISAGSYDYIAFEAGDLDKDEYIAIDEITIWDGKKRSVCNNGNEFIRH</sequence>
<dbReference type="Proteomes" id="UP000046393">
    <property type="component" value="Unplaced"/>
</dbReference>
<proteinExistence type="predicted"/>
<feature type="domain" description="MAM" evidence="2">
    <location>
        <begin position="87"/>
        <end position="259"/>
    </location>
</feature>
<dbReference type="WBParaSite" id="SMUV_0000514401-mRNA-1">
    <property type="protein sequence ID" value="SMUV_0000514401-mRNA-1"/>
    <property type="gene ID" value="SMUV_0000514401"/>
</dbReference>
<name>A0A0N5AKV8_9BILA</name>
<dbReference type="Pfam" id="PF00629">
    <property type="entry name" value="MAM"/>
    <property type="match status" value="1"/>
</dbReference>
<evidence type="ECO:0000259" key="2">
    <source>
        <dbReference type="PROSITE" id="PS50060"/>
    </source>
</evidence>
<keyword evidence="1" id="KW-0732">Signal</keyword>
<feature type="chain" id="PRO_5005893197" evidence="1">
    <location>
        <begin position="21"/>
        <end position="587"/>
    </location>
</feature>
<dbReference type="InterPro" id="IPR000998">
    <property type="entry name" value="MAM_dom"/>
</dbReference>
<dbReference type="Gene3D" id="2.60.120.200">
    <property type="match status" value="1"/>
</dbReference>
<evidence type="ECO:0000313" key="4">
    <source>
        <dbReference type="WBParaSite" id="SMUV_0000514401-mRNA-1"/>
    </source>
</evidence>
<dbReference type="AlphaFoldDB" id="A0A0N5AKV8"/>
<dbReference type="GO" id="GO:0016020">
    <property type="term" value="C:membrane"/>
    <property type="evidence" value="ECO:0007669"/>
    <property type="project" value="InterPro"/>
</dbReference>
<evidence type="ECO:0000256" key="1">
    <source>
        <dbReference type="SAM" id="SignalP"/>
    </source>
</evidence>
<dbReference type="InterPro" id="IPR013320">
    <property type="entry name" value="ConA-like_dom_sf"/>
</dbReference>
<dbReference type="PROSITE" id="PS50060">
    <property type="entry name" value="MAM_2"/>
    <property type="match status" value="1"/>
</dbReference>
<keyword evidence="3" id="KW-1185">Reference proteome</keyword>
<protein>
    <submittedName>
        <fullName evidence="4">MAM domain-containing protein</fullName>
    </submittedName>
</protein>
<reference evidence="4" key="1">
    <citation type="submission" date="2017-02" db="UniProtKB">
        <authorList>
            <consortium name="WormBaseParasite"/>
        </authorList>
    </citation>
    <scope>IDENTIFICATION</scope>
</reference>
<dbReference type="SUPFAM" id="SSF49899">
    <property type="entry name" value="Concanavalin A-like lectins/glucanases"/>
    <property type="match status" value="1"/>
</dbReference>
<accession>A0A0N5AKV8</accession>
<feature type="signal peptide" evidence="1">
    <location>
        <begin position="1"/>
        <end position="20"/>
    </location>
</feature>
<evidence type="ECO:0000313" key="3">
    <source>
        <dbReference type="Proteomes" id="UP000046393"/>
    </source>
</evidence>